<accession>A0A4R8DP77</accession>
<evidence type="ECO:0000313" key="2">
    <source>
        <dbReference type="EMBL" id="TDW99224.1"/>
    </source>
</evidence>
<dbReference type="RefSeq" id="WP_133989751.1">
    <property type="nucleotide sequence ID" value="NZ_SODV01000001.1"/>
</dbReference>
<evidence type="ECO:0000256" key="1">
    <source>
        <dbReference type="SAM" id="Phobius"/>
    </source>
</evidence>
<sequence>MEVHYHPHMPKGEKKPFREYLLEFLMIFLAVTMGFVAENIREAIHERHIEHEYMASLVSDLQADTQKLSLYTDTLRSAYDGLGTLATQCYLPKGKMETARMYYAYHHFCRNWYDLKLYDKTLVQLKSSGNLRLIPAAVADSLAGLDDQIQFFNDRMAFFLEAQTKVVDEGLAFFDYAVYVKANTRPDGSLNLHDEGFLHLERNPPLLSYDPPALKRFAGRIGIFRNLAGLRLEGMQACKTMLSRNIAFLQKAYHLTE</sequence>
<keyword evidence="3" id="KW-1185">Reference proteome</keyword>
<dbReference type="EMBL" id="SODV01000001">
    <property type="protein sequence ID" value="TDW99224.1"/>
    <property type="molecule type" value="Genomic_DNA"/>
</dbReference>
<protein>
    <submittedName>
        <fullName evidence="2">Uncharacterized protein</fullName>
    </submittedName>
</protein>
<gene>
    <name evidence="2" type="ORF">EDB95_0233</name>
</gene>
<keyword evidence="1" id="KW-0812">Transmembrane</keyword>
<feature type="transmembrane region" description="Helical" evidence="1">
    <location>
        <begin position="20"/>
        <end position="37"/>
    </location>
</feature>
<dbReference type="AlphaFoldDB" id="A0A4R8DP77"/>
<name>A0A4R8DP77_9BACT</name>
<proteinExistence type="predicted"/>
<dbReference type="OrthoDB" id="1454369at2"/>
<dbReference type="Proteomes" id="UP000294498">
    <property type="component" value="Unassembled WGS sequence"/>
</dbReference>
<evidence type="ECO:0000313" key="3">
    <source>
        <dbReference type="Proteomes" id="UP000294498"/>
    </source>
</evidence>
<reference evidence="2 3" key="1">
    <citation type="submission" date="2019-03" db="EMBL/GenBank/DDBJ databases">
        <title>Genomic Encyclopedia of Type Strains, Phase IV (KMG-IV): sequencing the most valuable type-strain genomes for metagenomic binning, comparative biology and taxonomic classification.</title>
        <authorList>
            <person name="Goeker M."/>
        </authorList>
    </citation>
    <scope>NUCLEOTIDE SEQUENCE [LARGE SCALE GENOMIC DNA]</scope>
    <source>
        <strain evidence="2 3">DSM 100059</strain>
    </source>
</reference>
<keyword evidence="1" id="KW-1133">Transmembrane helix</keyword>
<comment type="caution">
    <text evidence="2">The sequence shown here is derived from an EMBL/GenBank/DDBJ whole genome shotgun (WGS) entry which is preliminary data.</text>
</comment>
<organism evidence="2 3">
    <name type="scientific">Dinghuibacter silviterrae</name>
    <dbReference type="NCBI Taxonomy" id="1539049"/>
    <lineage>
        <taxon>Bacteria</taxon>
        <taxon>Pseudomonadati</taxon>
        <taxon>Bacteroidota</taxon>
        <taxon>Chitinophagia</taxon>
        <taxon>Chitinophagales</taxon>
        <taxon>Chitinophagaceae</taxon>
        <taxon>Dinghuibacter</taxon>
    </lineage>
</organism>
<keyword evidence="1" id="KW-0472">Membrane</keyword>